<evidence type="ECO:0000259" key="2">
    <source>
        <dbReference type="Pfam" id="PF13386"/>
    </source>
</evidence>
<dbReference type="EMBL" id="JAGEOJ010000031">
    <property type="protein sequence ID" value="MBO2455061.1"/>
    <property type="molecule type" value="Genomic_DNA"/>
</dbReference>
<dbReference type="InterPro" id="IPR039447">
    <property type="entry name" value="UreH-like_TM_dom"/>
</dbReference>
<keyword evidence="1" id="KW-0812">Transmembrane</keyword>
<feature type="transmembrane region" description="Helical" evidence="1">
    <location>
        <begin position="206"/>
        <end position="230"/>
    </location>
</feature>
<dbReference type="AlphaFoldDB" id="A0A939T6L0"/>
<dbReference type="PANTHER" id="PTHR42208">
    <property type="entry name" value="HEAVY METAL TRANSPORTER-RELATED"/>
    <property type="match status" value="1"/>
</dbReference>
<accession>A0A939T6L0</accession>
<feature type="transmembrane region" description="Helical" evidence="1">
    <location>
        <begin position="77"/>
        <end position="97"/>
    </location>
</feature>
<evidence type="ECO:0000256" key="1">
    <source>
        <dbReference type="SAM" id="Phobius"/>
    </source>
</evidence>
<dbReference type="InterPro" id="IPR028096">
    <property type="entry name" value="EfeO_Cupredoxin"/>
</dbReference>
<dbReference type="Gene3D" id="2.60.40.420">
    <property type="entry name" value="Cupredoxins - blue copper proteins"/>
    <property type="match status" value="1"/>
</dbReference>
<evidence type="ECO:0000313" key="5">
    <source>
        <dbReference type="Proteomes" id="UP000669179"/>
    </source>
</evidence>
<feature type="domain" description="EfeO-type cupredoxin-like" evidence="3">
    <location>
        <begin position="286"/>
        <end position="370"/>
    </location>
</feature>
<organism evidence="4 5">
    <name type="scientific">Actinomadura barringtoniae</name>
    <dbReference type="NCBI Taxonomy" id="1427535"/>
    <lineage>
        <taxon>Bacteria</taxon>
        <taxon>Bacillati</taxon>
        <taxon>Actinomycetota</taxon>
        <taxon>Actinomycetes</taxon>
        <taxon>Streptosporangiales</taxon>
        <taxon>Thermomonosporaceae</taxon>
        <taxon>Actinomadura</taxon>
    </lineage>
</organism>
<evidence type="ECO:0000259" key="3">
    <source>
        <dbReference type="Pfam" id="PF13473"/>
    </source>
</evidence>
<dbReference type="RefSeq" id="WP_208263289.1">
    <property type="nucleotide sequence ID" value="NZ_JAGEOJ010000031.1"/>
</dbReference>
<evidence type="ECO:0000313" key="4">
    <source>
        <dbReference type="EMBL" id="MBO2455061.1"/>
    </source>
</evidence>
<feature type="domain" description="Urease accessory protein UreH-like transmembrane" evidence="2">
    <location>
        <begin position="173"/>
        <end position="255"/>
    </location>
</feature>
<keyword evidence="1" id="KW-0472">Membrane</keyword>
<feature type="transmembrane region" description="Helical" evidence="1">
    <location>
        <begin position="179"/>
        <end position="200"/>
    </location>
</feature>
<dbReference type="Proteomes" id="UP000669179">
    <property type="component" value="Unassembled WGS sequence"/>
</dbReference>
<comment type="caution">
    <text evidence="4">The sequence shown here is derived from an EMBL/GenBank/DDBJ whole genome shotgun (WGS) entry which is preliminary data.</text>
</comment>
<feature type="transmembrane region" description="Helical" evidence="1">
    <location>
        <begin position="242"/>
        <end position="259"/>
    </location>
</feature>
<dbReference type="Pfam" id="PF13386">
    <property type="entry name" value="DsbD_2"/>
    <property type="match status" value="1"/>
</dbReference>
<dbReference type="InterPro" id="IPR008972">
    <property type="entry name" value="Cupredoxin"/>
</dbReference>
<dbReference type="Pfam" id="PF13473">
    <property type="entry name" value="Cupredoxin_1"/>
    <property type="match status" value="1"/>
</dbReference>
<name>A0A939T6L0_9ACTN</name>
<dbReference type="PANTHER" id="PTHR42208:SF1">
    <property type="entry name" value="HEAVY METAL TRANSPORTER"/>
    <property type="match status" value="1"/>
</dbReference>
<keyword evidence="5" id="KW-1185">Reference proteome</keyword>
<sequence length="376" mass="37978">MDTAALFLAGAGTGLLAGATTCAAVQLGLLTGAVRDAPRPTRPVTAFLTAKLISHTALGAALGLAGSTIQPGPRTRGAFLATAALLLTLFALDLLGFPPARRLLRRRTGDRHEAATGCHPPGIGNVSKRSARRSPACAPLGSAAETAVGTPADAAVGNVSNLPSTATGVAADGRSGRPVVLGVATLLVPCGLTLTAELAAVTSRSAWGGAAVMAGFVLGTVPVFGLVGVTIGRTMALLRGRLSALLGVGLLALAAWTLMSGLRLGGWLPEGGGRAAADSGRFVRTEAGTQVVSVWALDQGYRPALLDARAGVRTVLEMHTEGTTGHTRAFTIPSKGLDVVLPSKGTTRIDLGTPGPGRLRFVCASGHYPGAITFRR</sequence>
<keyword evidence="1" id="KW-1133">Transmembrane helix</keyword>
<gene>
    <name evidence="4" type="ORF">J4573_48795</name>
</gene>
<reference evidence="4" key="1">
    <citation type="submission" date="2021-03" db="EMBL/GenBank/DDBJ databases">
        <authorList>
            <person name="Kanchanasin P."/>
            <person name="Saeng-In P."/>
            <person name="Phongsopitanun W."/>
            <person name="Yuki M."/>
            <person name="Kudo T."/>
            <person name="Ohkuma M."/>
            <person name="Tanasupawat S."/>
        </authorList>
    </citation>
    <scope>NUCLEOTIDE SEQUENCE</scope>
    <source>
        <strain evidence="4">GKU 128</strain>
    </source>
</reference>
<protein>
    <submittedName>
        <fullName evidence="4">Sulfite exporter TauE/SafE family protein</fullName>
    </submittedName>
</protein>
<proteinExistence type="predicted"/>